<reference evidence="8" key="2">
    <citation type="submission" date="2021-01" db="EMBL/GenBank/DDBJ databases">
        <authorList>
            <person name="Schikora-Tamarit M.A."/>
        </authorList>
    </citation>
    <scope>NUCLEOTIDE SEQUENCE</scope>
    <source>
        <strain evidence="8">CBS6341</strain>
    </source>
</reference>
<evidence type="ECO:0000313" key="9">
    <source>
        <dbReference type="Proteomes" id="UP000769528"/>
    </source>
</evidence>
<keyword evidence="3 6" id="KW-0812">Transmembrane</keyword>
<feature type="transmembrane region" description="Helical" evidence="6">
    <location>
        <begin position="460"/>
        <end position="483"/>
    </location>
</feature>
<dbReference type="InterPro" id="IPR036259">
    <property type="entry name" value="MFS_trans_sf"/>
</dbReference>
<dbReference type="OrthoDB" id="1935484at2759"/>
<evidence type="ECO:0000259" key="7">
    <source>
        <dbReference type="PROSITE" id="PS50850"/>
    </source>
</evidence>
<evidence type="ECO:0000256" key="6">
    <source>
        <dbReference type="SAM" id="Phobius"/>
    </source>
</evidence>
<keyword evidence="2" id="KW-0813">Transport</keyword>
<evidence type="ECO:0000313" key="8">
    <source>
        <dbReference type="EMBL" id="KAH3680265.1"/>
    </source>
</evidence>
<feature type="transmembrane region" description="Helical" evidence="6">
    <location>
        <begin position="428"/>
        <end position="448"/>
    </location>
</feature>
<evidence type="ECO:0000256" key="3">
    <source>
        <dbReference type="ARBA" id="ARBA00022692"/>
    </source>
</evidence>
<keyword evidence="4 6" id="KW-1133">Transmembrane helix</keyword>
<gene>
    <name evidence="8" type="ORF">WICMUC_000447</name>
</gene>
<accession>A0A9P8PZ85</accession>
<reference evidence="8" key="1">
    <citation type="journal article" date="2021" name="Open Biol.">
        <title>Shared evolutionary footprints suggest mitochondrial oxidative damage underlies multiple complex I losses in fungi.</title>
        <authorList>
            <person name="Schikora-Tamarit M.A."/>
            <person name="Marcet-Houben M."/>
            <person name="Nosek J."/>
            <person name="Gabaldon T."/>
        </authorList>
    </citation>
    <scope>NUCLEOTIDE SEQUENCE</scope>
    <source>
        <strain evidence="8">CBS6341</strain>
    </source>
</reference>
<dbReference type="GO" id="GO:0022857">
    <property type="term" value="F:transmembrane transporter activity"/>
    <property type="evidence" value="ECO:0007669"/>
    <property type="project" value="InterPro"/>
</dbReference>
<evidence type="ECO:0000256" key="1">
    <source>
        <dbReference type="ARBA" id="ARBA00004141"/>
    </source>
</evidence>
<organism evidence="8 9">
    <name type="scientific">Wickerhamomyces mucosus</name>
    <dbReference type="NCBI Taxonomy" id="1378264"/>
    <lineage>
        <taxon>Eukaryota</taxon>
        <taxon>Fungi</taxon>
        <taxon>Dikarya</taxon>
        <taxon>Ascomycota</taxon>
        <taxon>Saccharomycotina</taxon>
        <taxon>Saccharomycetes</taxon>
        <taxon>Phaffomycetales</taxon>
        <taxon>Wickerhamomycetaceae</taxon>
        <taxon>Wickerhamomyces</taxon>
    </lineage>
</organism>
<dbReference type="InterPro" id="IPR020846">
    <property type="entry name" value="MFS_dom"/>
</dbReference>
<evidence type="ECO:0000256" key="4">
    <source>
        <dbReference type="ARBA" id="ARBA00022989"/>
    </source>
</evidence>
<dbReference type="Proteomes" id="UP000769528">
    <property type="component" value="Unassembled WGS sequence"/>
</dbReference>
<dbReference type="PANTHER" id="PTHR43791">
    <property type="entry name" value="PERMEASE-RELATED"/>
    <property type="match status" value="1"/>
</dbReference>
<dbReference type="Pfam" id="PF07690">
    <property type="entry name" value="MFS_1"/>
    <property type="match status" value="1"/>
</dbReference>
<dbReference type="AlphaFoldDB" id="A0A9P8PZ85"/>
<comment type="subcellular location">
    <subcellularLocation>
        <location evidence="1">Membrane</location>
        <topology evidence="1">Multi-pass membrane protein</topology>
    </subcellularLocation>
</comment>
<feature type="transmembrane region" description="Helical" evidence="6">
    <location>
        <begin position="225"/>
        <end position="246"/>
    </location>
</feature>
<feature type="transmembrane region" description="Helical" evidence="6">
    <location>
        <begin position="191"/>
        <end position="213"/>
    </location>
</feature>
<feature type="transmembrane region" description="Helical" evidence="6">
    <location>
        <begin position="61"/>
        <end position="78"/>
    </location>
</feature>
<evidence type="ECO:0000256" key="2">
    <source>
        <dbReference type="ARBA" id="ARBA00022448"/>
    </source>
</evidence>
<evidence type="ECO:0000256" key="5">
    <source>
        <dbReference type="ARBA" id="ARBA00023136"/>
    </source>
</evidence>
<feature type="domain" description="Major facilitator superfamily (MFS) profile" evidence="7">
    <location>
        <begin position="65"/>
        <end position="488"/>
    </location>
</feature>
<sequence>MSISKLNIRAKTSEIDFAANSDFESDQNINNHSDHNKNDVDWEAIREQAARYERKKLLRRFDYTLLPTLAAIFFVFSLDRSNLSQVLTDNFLEDIGINQNVSNAAVSILWGAICIGDIPSNMLLSRVGARHWIPVQVILWGLVSTFQAFITNKNQFLATRFLLGLCESGFIPNSMALLASYTTREEYGKRVVLYFYGSGVAGMFGPLMASGILQLRGRGGWAGWRYLWVIEGSLTILFGVLSYFLLPKSLEDSKTVLFGQLLNDDELRSFKAQLKLKDLSIAVDSRSIRFSDVKKVLKDWRIYPHFFMALTGLPAYQPTNTYGSLILKQLGFNKIDSNLLAIPWSAGGLITSLTLVTISDKFNDRSLPMLVGSLWQLILAIVIKEKSATLKGWKFYALYTIYQVSPSWHNINAAWIAENQSSYETRSIVLALYFTAANAAAIPGGQVFRANDKPYYKKGWIAILVLFVFLNAAIISQRIQYILTNKRKAKKFSQLTEEEKESYIIEKLDPASTKSLDFKHHL</sequence>
<keyword evidence="5 6" id="KW-0472">Membrane</keyword>
<dbReference type="PANTHER" id="PTHR43791:SF32">
    <property type="entry name" value="MAJOR FACILITATOR SUPERFAMILY (MFS) PROFILE DOMAIN-CONTAINING PROTEIN"/>
    <property type="match status" value="1"/>
</dbReference>
<comment type="caution">
    <text evidence="8">The sequence shown here is derived from an EMBL/GenBank/DDBJ whole genome shotgun (WGS) entry which is preliminary data.</text>
</comment>
<feature type="transmembrane region" description="Helical" evidence="6">
    <location>
        <begin position="132"/>
        <end position="150"/>
    </location>
</feature>
<dbReference type="EMBL" id="JAEUBF010000148">
    <property type="protein sequence ID" value="KAH3680265.1"/>
    <property type="molecule type" value="Genomic_DNA"/>
</dbReference>
<name>A0A9P8PZ85_9ASCO</name>
<keyword evidence="9" id="KW-1185">Reference proteome</keyword>
<dbReference type="Gene3D" id="1.20.1250.20">
    <property type="entry name" value="MFS general substrate transporter like domains"/>
    <property type="match status" value="2"/>
</dbReference>
<protein>
    <recommendedName>
        <fullName evidence="7">Major facilitator superfamily (MFS) profile domain-containing protein</fullName>
    </recommendedName>
</protein>
<dbReference type="InterPro" id="IPR011701">
    <property type="entry name" value="MFS"/>
</dbReference>
<dbReference type="GO" id="GO:0016020">
    <property type="term" value="C:membrane"/>
    <property type="evidence" value="ECO:0007669"/>
    <property type="project" value="UniProtKB-SubCell"/>
</dbReference>
<dbReference type="PROSITE" id="PS50850">
    <property type="entry name" value="MFS"/>
    <property type="match status" value="1"/>
</dbReference>
<dbReference type="SUPFAM" id="SSF103473">
    <property type="entry name" value="MFS general substrate transporter"/>
    <property type="match status" value="1"/>
</dbReference>
<proteinExistence type="predicted"/>